<dbReference type="GO" id="GO:0005829">
    <property type="term" value="C:cytosol"/>
    <property type="evidence" value="ECO:0007669"/>
    <property type="project" value="TreeGrafter"/>
</dbReference>
<reference evidence="2" key="1">
    <citation type="submission" date="2017-05" db="EMBL/GenBank/DDBJ databases">
        <title>Complete and WGS of Bordetella genogroups.</title>
        <authorList>
            <person name="Spilker T."/>
            <person name="Lipuma J."/>
        </authorList>
    </citation>
    <scope>NUCLEOTIDE SEQUENCE</scope>
    <source>
        <strain evidence="2">AU21707</strain>
    </source>
</reference>
<dbReference type="Proteomes" id="UP000216857">
    <property type="component" value="Unassembled WGS sequence"/>
</dbReference>
<dbReference type="PANTHER" id="PTHR11365">
    <property type="entry name" value="5-OXOPROLINASE RELATED"/>
    <property type="match status" value="1"/>
</dbReference>
<dbReference type="GO" id="GO:0017168">
    <property type="term" value="F:5-oxoprolinase (ATP-hydrolyzing) activity"/>
    <property type="evidence" value="ECO:0007669"/>
    <property type="project" value="TreeGrafter"/>
</dbReference>
<dbReference type="AlphaFoldDB" id="A0A261RE27"/>
<evidence type="ECO:0000313" key="2">
    <source>
        <dbReference type="EMBL" id="OZI23269.1"/>
    </source>
</evidence>
<dbReference type="InterPro" id="IPR045079">
    <property type="entry name" value="Oxoprolinase-like"/>
</dbReference>
<proteinExistence type="predicted"/>
<evidence type="ECO:0000259" key="1">
    <source>
        <dbReference type="Pfam" id="PF02538"/>
    </source>
</evidence>
<sequence length="666" mass="71720">MSFDKSTLQIFANYCVAAAESMAYTLVRTAHSAFIKETEDFSCTLMTPQGLTFASPKTLGATWYPGLDFSSVIEMAGPYEPGDVGMTNDAYSGYVATHTPDIMMWKPVFHEGEIVCYVGGHVHNTDMGGAVPASLSRTLTEIHQEGIRFIPSKIVRGGVLNEELMRTMEVNVRSPEQNRGDLNAQISMLMTGERRVLEIIERFGAAAFKEGIQALLDYSEEQARVLVSDIPDGEYRFSEFADEDSVNGKPLRVALCLRVRGSELEFDFTGSDPQLNSSLNMPTGGKERHVLALVGLNYVLYTLNPGIMLNAGMIRVARCVLPEGTVVNPLPPAAVGMRSLTCKLVQYATIGAFSLALPDRMPASPAGGMSIMNVRTTSSSGHNVIAAIGPVGGGAGGALDGDGSEASGAIVAFLRNTPVEINEAEVPIRITRYGLVPGSAGVGKFRGGLGTAMEFKVFAPNSIVTARNRDKSRFASWGVLGGKAGSVSRFLRNPGTAREENLGVNDLIHCQPGDVIRLEGCGGGGYGPALERDPESVAHDVRCGYVSVESARNDYFVVVRDGAVDVPATGRLRAAQGKTPATEARHFDYGPGRDEFERSWTEERYGALTSVLADVPPNWRHFLKIRIFDALEARERQGTVPQGPAVIAEIFGELKEQYPQLQPANA</sequence>
<protein>
    <submittedName>
        <fullName evidence="2">Hydantoin utilization protein B</fullName>
    </submittedName>
</protein>
<organism evidence="2 3">
    <name type="scientific">Bordetella genomosp. 9</name>
    <dbReference type="NCBI Taxonomy" id="1416803"/>
    <lineage>
        <taxon>Bacteria</taxon>
        <taxon>Pseudomonadati</taxon>
        <taxon>Pseudomonadota</taxon>
        <taxon>Betaproteobacteria</taxon>
        <taxon>Burkholderiales</taxon>
        <taxon>Alcaligenaceae</taxon>
        <taxon>Bordetella</taxon>
    </lineage>
</organism>
<dbReference type="InterPro" id="IPR003692">
    <property type="entry name" value="Hydantoinase_B"/>
</dbReference>
<evidence type="ECO:0000313" key="3">
    <source>
        <dbReference type="Proteomes" id="UP000216857"/>
    </source>
</evidence>
<feature type="domain" description="Hydantoinase B/oxoprolinase" evidence="1">
    <location>
        <begin position="4"/>
        <end position="528"/>
    </location>
</feature>
<gene>
    <name evidence="2" type="ORF">CAL26_07330</name>
</gene>
<comment type="caution">
    <text evidence="2">The sequence shown here is derived from an EMBL/GenBank/DDBJ whole genome shotgun (WGS) entry which is preliminary data.</text>
</comment>
<dbReference type="GO" id="GO:0006749">
    <property type="term" value="P:glutathione metabolic process"/>
    <property type="evidence" value="ECO:0007669"/>
    <property type="project" value="TreeGrafter"/>
</dbReference>
<dbReference type="PANTHER" id="PTHR11365:SF23">
    <property type="entry name" value="HYPOTHETICAL 5-OXOPROLINASE (EUROFUNG)-RELATED"/>
    <property type="match status" value="1"/>
</dbReference>
<dbReference type="RefSeq" id="WP_094846274.1">
    <property type="nucleotide sequence ID" value="NZ_NEVJ01000002.1"/>
</dbReference>
<accession>A0A261RE27</accession>
<keyword evidence="3" id="KW-1185">Reference proteome</keyword>
<dbReference type="Pfam" id="PF02538">
    <property type="entry name" value="Hydantoinase_B"/>
    <property type="match status" value="1"/>
</dbReference>
<dbReference type="EMBL" id="NEVJ01000002">
    <property type="protein sequence ID" value="OZI23269.1"/>
    <property type="molecule type" value="Genomic_DNA"/>
</dbReference>
<dbReference type="OrthoDB" id="8612863at2"/>
<name>A0A261RE27_9BORD</name>